<keyword evidence="1" id="KW-0227">DNA damage</keyword>
<keyword evidence="2" id="KW-0347">Helicase</keyword>
<dbReference type="EMBL" id="JAGTPG010000002">
    <property type="protein sequence ID" value="MBR8640839.1"/>
    <property type="molecule type" value="Genomic_DNA"/>
</dbReference>
<evidence type="ECO:0000313" key="6">
    <source>
        <dbReference type="EMBL" id="MBR8640839.1"/>
    </source>
</evidence>
<dbReference type="InterPro" id="IPR038726">
    <property type="entry name" value="PDDEXK_AddAB-type"/>
</dbReference>
<keyword evidence="7" id="KW-1185">Reference proteome</keyword>
<evidence type="ECO:0000259" key="5">
    <source>
        <dbReference type="Pfam" id="PF12705"/>
    </source>
</evidence>
<evidence type="ECO:0000256" key="4">
    <source>
        <dbReference type="SAM" id="MobiDB-lite"/>
    </source>
</evidence>
<accession>A0A941FBZ6</accession>
<protein>
    <submittedName>
        <fullName evidence="6">PD-(D/E)XK nuclease family protein</fullName>
    </submittedName>
</protein>
<comment type="caution">
    <text evidence="6">The sequence shown here is derived from an EMBL/GenBank/DDBJ whole genome shotgun (WGS) entry which is preliminary data.</text>
</comment>
<evidence type="ECO:0000256" key="2">
    <source>
        <dbReference type="ARBA" id="ARBA00022806"/>
    </source>
</evidence>
<feature type="region of interest" description="Disordered" evidence="4">
    <location>
        <begin position="1"/>
        <end position="33"/>
    </location>
</feature>
<name>A0A941FBZ6_9ACTN</name>
<sequence>MVWSMETSTEGAAQPDSNPAAAADPPVPAGPAEATVDAAVDAAVKTAMETATESESTAIPPASLSPSRASDFMQCPLLYRFRVIDRLPEKPSEAATRGTLVHAVLERLFDAPAAERTAPRAKSLIPGQWDRLRETRPEVVELFADGPEGERLARWLGEAEQLVERWFTLEDPSRLEPAERELFVEAELESGLRLRGIIDRVDVAPTGEVRIVDYKTGKAPRPEYSEGALFQMKFYALVVWRLKHVVPRRLQLVYLGSGEVLTYDPVLADLERVERKLLALWEAIRRATESGIWRPRPTKLCGWCDHQAHCPEFGGTPPPYPLPVAPREEQPPPGRAAEHAGEGG</sequence>
<feature type="compositionally biased region" description="Basic and acidic residues" evidence="4">
    <location>
        <begin position="326"/>
        <end position="344"/>
    </location>
</feature>
<keyword evidence="2" id="KW-0547">Nucleotide-binding</keyword>
<dbReference type="GO" id="GO:0004386">
    <property type="term" value="F:helicase activity"/>
    <property type="evidence" value="ECO:0007669"/>
    <property type="project" value="UniProtKB-KW"/>
</dbReference>
<feature type="domain" description="PD-(D/E)XK endonuclease-like" evidence="5">
    <location>
        <begin position="63"/>
        <end position="311"/>
    </location>
</feature>
<feature type="compositionally biased region" description="Polar residues" evidence="4">
    <location>
        <begin position="1"/>
        <end position="11"/>
    </location>
</feature>
<dbReference type="Gene3D" id="3.90.320.10">
    <property type="match status" value="1"/>
</dbReference>
<dbReference type="InterPro" id="IPR011604">
    <property type="entry name" value="PDDEXK-like_dom_sf"/>
</dbReference>
<evidence type="ECO:0000256" key="1">
    <source>
        <dbReference type="ARBA" id="ARBA00022763"/>
    </source>
</evidence>
<dbReference type="GO" id="GO:0006281">
    <property type="term" value="P:DNA repair"/>
    <property type="evidence" value="ECO:0007669"/>
    <property type="project" value="UniProtKB-KW"/>
</dbReference>
<dbReference type="AlphaFoldDB" id="A0A941FBZ6"/>
<feature type="region of interest" description="Disordered" evidence="4">
    <location>
        <begin position="315"/>
        <end position="344"/>
    </location>
</feature>
<keyword evidence="3" id="KW-0234">DNA repair</keyword>
<dbReference type="InterPro" id="IPR011335">
    <property type="entry name" value="Restrct_endonuc-II-like"/>
</dbReference>
<reference evidence="6 7" key="1">
    <citation type="submission" date="2021-04" db="EMBL/GenBank/DDBJ databases">
        <title>Characterization of the biosynthetic gene cluster of new lipopeptides with antitumor activity in the genome of the marine Streptomyces PHM034.</title>
        <authorList>
            <person name="Ceniceros A."/>
            <person name="Canedo L."/>
            <person name="Mendez C."/>
            <person name="Olano C."/>
            <person name="Schleissner C."/>
            <person name="Cuevas C."/>
            <person name="De La Calle F."/>
            <person name="Salas J.A."/>
        </authorList>
    </citation>
    <scope>NUCLEOTIDE SEQUENCE [LARGE SCALE GENOMIC DNA]</scope>
    <source>
        <strain evidence="6 7">PHM034</strain>
    </source>
</reference>
<proteinExistence type="predicted"/>
<evidence type="ECO:0000256" key="3">
    <source>
        <dbReference type="ARBA" id="ARBA00023204"/>
    </source>
</evidence>
<keyword evidence="2" id="KW-0378">Hydrolase</keyword>
<organism evidence="6 7">
    <name type="scientific">Streptomyces tuirus</name>
    <dbReference type="NCBI Taxonomy" id="68278"/>
    <lineage>
        <taxon>Bacteria</taxon>
        <taxon>Bacillati</taxon>
        <taxon>Actinomycetota</taxon>
        <taxon>Actinomycetes</taxon>
        <taxon>Kitasatosporales</taxon>
        <taxon>Streptomycetaceae</taxon>
        <taxon>Streptomyces</taxon>
    </lineage>
</organism>
<gene>
    <name evidence="6" type="ORF">KEF29_19770</name>
</gene>
<dbReference type="Proteomes" id="UP000682308">
    <property type="component" value="Unassembled WGS sequence"/>
</dbReference>
<feature type="compositionally biased region" description="Low complexity" evidence="4">
    <location>
        <begin position="12"/>
        <end position="33"/>
    </location>
</feature>
<keyword evidence="2" id="KW-0067">ATP-binding</keyword>
<dbReference type="SUPFAM" id="SSF52980">
    <property type="entry name" value="Restriction endonuclease-like"/>
    <property type="match status" value="1"/>
</dbReference>
<evidence type="ECO:0000313" key="7">
    <source>
        <dbReference type="Proteomes" id="UP000682308"/>
    </source>
</evidence>
<dbReference type="Pfam" id="PF12705">
    <property type="entry name" value="PDDEXK_1"/>
    <property type="match status" value="1"/>
</dbReference>